<evidence type="ECO:0000313" key="2">
    <source>
        <dbReference type="Proteomes" id="UP001283361"/>
    </source>
</evidence>
<keyword evidence="2" id="KW-1185">Reference proteome</keyword>
<protein>
    <submittedName>
        <fullName evidence="1">Uncharacterized protein</fullName>
    </submittedName>
</protein>
<accession>A0AAE1CTW0</accession>
<dbReference type="EMBL" id="JAWDGP010006812">
    <property type="protein sequence ID" value="KAK3735223.1"/>
    <property type="molecule type" value="Genomic_DNA"/>
</dbReference>
<gene>
    <name evidence="1" type="ORF">RRG08_063173</name>
</gene>
<sequence>MGKKVEYLDLDLDPEGGCNYSSGRVLHGNKSACYRPRPTACGQCHVQDGVLVNREEEGATVGQRAKGMRYSDRMASGETYREIPELYLMNGSGSVSGDVAQEEDEVNLMARSVHRLHWVTGGREE</sequence>
<comment type="caution">
    <text evidence="1">The sequence shown here is derived from an EMBL/GenBank/DDBJ whole genome shotgun (WGS) entry which is preliminary data.</text>
</comment>
<name>A0AAE1CTW0_9GAST</name>
<organism evidence="1 2">
    <name type="scientific">Elysia crispata</name>
    <name type="common">lettuce slug</name>
    <dbReference type="NCBI Taxonomy" id="231223"/>
    <lineage>
        <taxon>Eukaryota</taxon>
        <taxon>Metazoa</taxon>
        <taxon>Spiralia</taxon>
        <taxon>Lophotrochozoa</taxon>
        <taxon>Mollusca</taxon>
        <taxon>Gastropoda</taxon>
        <taxon>Heterobranchia</taxon>
        <taxon>Euthyneura</taxon>
        <taxon>Panpulmonata</taxon>
        <taxon>Sacoglossa</taxon>
        <taxon>Placobranchoidea</taxon>
        <taxon>Plakobranchidae</taxon>
        <taxon>Elysia</taxon>
    </lineage>
</organism>
<proteinExistence type="predicted"/>
<reference evidence="1" key="1">
    <citation type="journal article" date="2023" name="G3 (Bethesda)">
        <title>A reference genome for the long-term kleptoplast-retaining sea slug Elysia crispata morphotype clarki.</title>
        <authorList>
            <person name="Eastman K.E."/>
            <person name="Pendleton A.L."/>
            <person name="Shaikh M.A."/>
            <person name="Suttiyut T."/>
            <person name="Ogas R."/>
            <person name="Tomko P."/>
            <person name="Gavelis G."/>
            <person name="Widhalm J.R."/>
            <person name="Wisecaver J.H."/>
        </authorList>
    </citation>
    <scope>NUCLEOTIDE SEQUENCE</scope>
    <source>
        <strain evidence="1">ECLA1</strain>
    </source>
</reference>
<dbReference type="AlphaFoldDB" id="A0AAE1CTW0"/>
<evidence type="ECO:0000313" key="1">
    <source>
        <dbReference type="EMBL" id="KAK3735223.1"/>
    </source>
</evidence>
<dbReference type="Proteomes" id="UP001283361">
    <property type="component" value="Unassembled WGS sequence"/>
</dbReference>